<dbReference type="InterPro" id="IPR044855">
    <property type="entry name" value="CoA-Trfase_III_dom3_sf"/>
</dbReference>
<evidence type="ECO:0000313" key="2">
    <source>
        <dbReference type="Proteomes" id="UP000179616"/>
    </source>
</evidence>
<dbReference type="Pfam" id="PF02515">
    <property type="entry name" value="CoA_transf_3"/>
    <property type="match status" value="1"/>
</dbReference>
<dbReference type="GeneID" id="57169550"/>
<dbReference type="SUPFAM" id="SSF89796">
    <property type="entry name" value="CoA-transferase family III (CaiB/BaiF)"/>
    <property type="match status" value="1"/>
</dbReference>
<name>A0A1S1L3T0_9MYCO</name>
<dbReference type="EMBL" id="MLIK01000024">
    <property type="protein sequence ID" value="OHU19194.1"/>
    <property type="molecule type" value="Genomic_DNA"/>
</dbReference>
<dbReference type="PANTHER" id="PTHR48228:SF5">
    <property type="entry name" value="ALPHA-METHYLACYL-COA RACEMASE"/>
    <property type="match status" value="1"/>
</dbReference>
<dbReference type="AlphaFoldDB" id="A0A1S1L3T0"/>
<accession>A0A1S1L3T0</accession>
<dbReference type="PANTHER" id="PTHR48228">
    <property type="entry name" value="SUCCINYL-COA--D-CITRAMALATE COA-TRANSFERASE"/>
    <property type="match status" value="1"/>
</dbReference>
<reference evidence="1 2" key="1">
    <citation type="submission" date="2016-10" db="EMBL/GenBank/DDBJ databases">
        <title>Evaluation of Human, Veterinary and Environmental Mycobacterium chelonae Isolates by Core Genome Phylogenomic Analysis, Targeted Gene Comparison, and Anti-microbial Susceptibility Patterns: A Tale of Mistaken Identities.</title>
        <authorList>
            <person name="Fogelson S.B."/>
            <person name="Camus A.C."/>
            <person name="Lorenz W."/>
            <person name="Vasireddy R."/>
            <person name="Vasireddy S."/>
            <person name="Smith T."/>
            <person name="Brown-Elliott B.A."/>
            <person name="Wallace R.J.Jr."/>
            <person name="Hasan N.A."/>
            <person name="Reischl U."/>
            <person name="Sanchez S."/>
        </authorList>
    </citation>
    <scope>NUCLEOTIDE SEQUENCE [LARGE SCALE GENOMIC DNA]</scope>
    <source>
        <strain evidence="1 2">1559</strain>
    </source>
</reference>
<dbReference type="OrthoDB" id="9797653at2"/>
<protein>
    <submittedName>
        <fullName evidence="1">Carnitine dehydratase</fullName>
    </submittedName>
</protein>
<dbReference type="InterPro" id="IPR003673">
    <property type="entry name" value="CoA-Trfase_fam_III"/>
</dbReference>
<dbReference type="InterPro" id="IPR023606">
    <property type="entry name" value="CoA-Trfase_III_dom_1_sf"/>
</dbReference>
<dbReference type="RefSeq" id="WP_070939842.1">
    <property type="nucleotide sequence ID" value="NZ_MLIK01000024.1"/>
</dbReference>
<dbReference type="Gene3D" id="3.40.50.10540">
    <property type="entry name" value="Crotonobetainyl-coa:carnitine coa-transferase, domain 1"/>
    <property type="match status" value="1"/>
</dbReference>
<evidence type="ECO:0000313" key="1">
    <source>
        <dbReference type="EMBL" id="OHU19194.1"/>
    </source>
</evidence>
<dbReference type="InterPro" id="IPR050509">
    <property type="entry name" value="CoA-transferase_III"/>
</dbReference>
<dbReference type="Gene3D" id="3.30.1540.10">
    <property type="entry name" value="formyl-coa transferase, domain 3"/>
    <property type="match status" value="1"/>
</dbReference>
<proteinExistence type="predicted"/>
<dbReference type="Proteomes" id="UP000179616">
    <property type="component" value="Unassembled WGS sequence"/>
</dbReference>
<organism evidence="1 2">
    <name type="scientific">Mycobacteroides franklinii</name>
    <dbReference type="NCBI Taxonomy" id="948102"/>
    <lineage>
        <taxon>Bacteria</taxon>
        <taxon>Bacillati</taxon>
        <taxon>Actinomycetota</taxon>
        <taxon>Actinomycetes</taxon>
        <taxon>Mycobacteriales</taxon>
        <taxon>Mycobacteriaceae</taxon>
        <taxon>Mycobacteroides</taxon>
    </lineage>
</organism>
<sequence length="373" mass="39796">MGPLHGVKVVEIASLAPAPFGCMVLADLGADVLRVERAGAPGDGLAPPDGPLDRGKRTIKLDLKDPDDLHTLYALVEQADVFVEGFRPGVAERLGIGPADLERRNSRLVYGRMTGWGQQGPLASTAGHDINYIALSGALELIGRSGERPVPPGNIIGDFAGGGMLLALGVVSALYERDRSGKGQVVDAAMVDGAALYTAFMHGMHAAGLWNQPRGENVLDGGAPFYDTYECADGRYVAVGCVEFPFYVQLLAAVGIDDPDLPFQLDASGWAQLKEVIGVKIKERTRDQWAALFANSDACVTPVLSPWEAHEHEHNQAREAFIEVGGLRQPAPAPRFSRTPAPHPEPHTADSSVLAKMLSDWGIADDQVKRLTG</sequence>
<comment type="caution">
    <text evidence="1">The sequence shown here is derived from an EMBL/GenBank/DDBJ whole genome shotgun (WGS) entry which is preliminary data.</text>
</comment>
<dbReference type="STRING" id="948102.BKG76_22270"/>
<gene>
    <name evidence="1" type="ORF">BKG76_22270</name>
</gene>
<dbReference type="GO" id="GO:0003824">
    <property type="term" value="F:catalytic activity"/>
    <property type="evidence" value="ECO:0007669"/>
    <property type="project" value="InterPro"/>
</dbReference>